<organism evidence="3 4">
    <name type="scientific">Roseateles amylovorans</name>
    <dbReference type="NCBI Taxonomy" id="2978473"/>
    <lineage>
        <taxon>Bacteria</taxon>
        <taxon>Pseudomonadati</taxon>
        <taxon>Pseudomonadota</taxon>
        <taxon>Betaproteobacteria</taxon>
        <taxon>Burkholderiales</taxon>
        <taxon>Sphaerotilaceae</taxon>
        <taxon>Roseateles</taxon>
    </lineage>
</organism>
<evidence type="ECO:0000313" key="4">
    <source>
        <dbReference type="Proteomes" id="UP001064933"/>
    </source>
</evidence>
<reference evidence="3" key="1">
    <citation type="submission" date="2022-10" db="EMBL/GenBank/DDBJ databases">
        <title>Characterization and whole genome sequencing of a new Roseateles species, isolated from fresh water.</title>
        <authorList>
            <person name="Guliayeva D.Y."/>
            <person name="Akhremchuk A.E."/>
            <person name="Sikolenko M.A."/>
            <person name="Valentovich L.N."/>
            <person name="Sidarenka A.V."/>
        </authorList>
    </citation>
    <scope>NUCLEOTIDE SEQUENCE</scope>
    <source>
        <strain evidence="3">BIM B-1768</strain>
    </source>
</reference>
<evidence type="ECO:0000256" key="1">
    <source>
        <dbReference type="SAM" id="SignalP"/>
    </source>
</evidence>
<keyword evidence="1" id="KW-0732">Signal</keyword>
<evidence type="ECO:0000313" key="3">
    <source>
        <dbReference type="EMBL" id="UXH78710.1"/>
    </source>
</evidence>
<feature type="chain" id="PRO_5045111009" evidence="1">
    <location>
        <begin position="26"/>
        <end position="470"/>
    </location>
</feature>
<protein>
    <submittedName>
        <fullName evidence="3">Insulinase family protein</fullName>
    </submittedName>
</protein>
<sequence length="470" mass="51034">MTRLRRRDWMLGATLASSLPLLAQAQPGFEQPPELPPLPQLPPLTLHQARLPNGVHILVLPRPGAPRTSIRLITDAGWLRDPFGKEGLAEVALSMLAQGARRGGETMESADIAYASDLLGRPLQLDLSPGSAELALEAVPDQCDDAVNLLADLVGAPTLEFESLEHMRSRAQDALALRRADALMLAPWVARRMFWGRAQPVQISGSLKRLKRDDVLAFHRQYWRPDRSQLLFCGDLTLEAARGLAADFLDDWKAPKSSPNPPTTAAAAMASAAAPAAPLAYALTLPRALGCRLVVQTAIPRGTPRVLRTLARLLLEQRLAAQLPGAWTSEIEPLGGATCWRLSVTVPSATLPELLPLLREQLPKLSAEAVSPEDLAMAQALALGDWQMNLQRGPDELLSQAVTAGELEDLLQWPQRLRAVSAPVLQLLMSASWRENRTQLLLLGDPGKLDGLQRAWPGVAETTMRAVIGE</sequence>
<dbReference type="InterPro" id="IPR011249">
    <property type="entry name" value="Metalloenz_LuxS/M16"/>
</dbReference>
<keyword evidence="4" id="KW-1185">Reference proteome</keyword>
<feature type="signal peptide" evidence="1">
    <location>
        <begin position="1"/>
        <end position="25"/>
    </location>
</feature>
<dbReference type="EMBL" id="CP104562">
    <property type="protein sequence ID" value="UXH78710.1"/>
    <property type="molecule type" value="Genomic_DNA"/>
</dbReference>
<evidence type="ECO:0000259" key="2">
    <source>
        <dbReference type="Pfam" id="PF05193"/>
    </source>
</evidence>
<gene>
    <name evidence="3" type="ORF">N4261_01860</name>
</gene>
<dbReference type="Proteomes" id="UP001064933">
    <property type="component" value="Chromosome"/>
</dbReference>
<dbReference type="SUPFAM" id="SSF63411">
    <property type="entry name" value="LuxS/MPP-like metallohydrolase"/>
    <property type="match status" value="2"/>
</dbReference>
<proteinExistence type="predicted"/>
<name>A0ABY6B650_9BURK</name>
<feature type="domain" description="Peptidase M16 C-terminal" evidence="2">
    <location>
        <begin position="210"/>
        <end position="263"/>
    </location>
</feature>
<dbReference type="RefSeq" id="WP_261758541.1">
    <property type="nucleotide sequence ID" value="NZ_CP104562.2"/>
</dbReference>
<dbReference type="Gene3D" id="3.30.830.10">
    <property type="entry name" value="Metalloenzyme, LuxS/M16 peptidase-like"/>
    <property type="match status" value="2"/>
</dbReference>
<dbReference type="InterPro" id="IPR007863">
    <property type="entry name" value="Peptidase_M16_C"/>
</dbReference>
<dbReference type="Pfam" id="PF05193">
    <property type="entry name" value="Peptidase_M16_C"/>
    <property type="match status" value="1"/>
</dbReference>
<accession>A0ABY6B650</accession>